<keyword evidence="1" id="KW-0472">Membrane</keyword>
<reference evidence="2 3" key="1">
    <citation type="submission" date="2017-04" db="EMBL/GenBank/DDBJ databases">
        <authorList>
            <person name="Afonso C.L."/>
            <person name="Miller P.J."/>
            <person name="Scott M.A."/>
            <person name="Spackman E."/>
            <person name="Goraichik I."/>
            <person name="Dimitrov K.M."/>
            <person name="Suarez D.L."/>
            <person name="Swayne D.E."/>
        </authorList>
    </citation>
    <scope>NUCLEOTIDE SEQUENCE [LARGE SCALE GENOMIC DNA]</scope>
    <source>
        <strain evidence="2 3">ToBE</strain>
    </source>
</reference>
<sequence>MKRKGYVYKKTLLAFLPNVKPFEPVLLKDYREALGAPFKLTLAITVLATLIIIGLGPSLSPILTIFATMRLIIQFYACITDLYWIFKTCSLPENLWVAEYKNDVYIYSRKEEALEMLRKLELSNQPPLSYPTRE</sequence>
<evidence type="ECO:0000256" key="1">
    <source>
        <dbReference type="SAM" id="Phobius"/>
    </source>
</evidence>
<dbReference type="EMBL" id="LT838272">
    <property type="protein sequence ID" value="SMB96276.1"/>
    <property type="molecule type" value="Genomic_DNA"/>
</dbReference>
<gene>
    <name evidence="2" type="ORF">SAMN00808754_1439</name>
</gene>
<dbReference type="AlphaFoldDB" id="A0A1W1VSG2"/>
<evidence type="ECO:0000313" key="2">
    <source>
        <dbReference type="EMBL" id="SMB96276.1"/>
    </source>
</evidence>
<keyword evidence="3" id="KW-1185">Reference proteome</keyword>
<evidence type="ECO:0008006" key="4">
    <source>
        <dbReference type="Google" id="ProtNLM"/>
    </source>
</evidence>
<evidence type="ECO:0000313" key="3">
    <source>
        <dbReference type="Proteomes" id="UP000192569"/>
    </source>
</evidence>
<organism evidence="2 3">
    <name type="scientific">Thermanaeromonas toyohensis ToBE</name>
    <dbReference type="NCBI Taxonomy" id="698762"/>
    <lineage>
        <taxon>Bacteria</taxon>
        <taxon>Bacillati</taxon>
        <taxon>Bacillota</taxon>
        <taxon>Clostridia</taxon>
        <taxon>Neomoorellales</taxon>
        <taxon>Neomoorellaceae</taxon>
        <taxon>Thermanaeromonas</taxon>
    </lineage>
</organism>
<protein>
    <recommendedName>
        <fullName evidence="4">TcpE family protein</fullName>
    </recommendedName>
</protein>
<keyword evidence="1" id="KW-1133">Transmembrane helix</keyword>
<dbReference type="OrthoDB" id="9972284at2"/>
<dbReference type="RefSeq" id="WP_084665055.1">
    <property type="nucleotide sequence ID" value="NZ_LT838272.1"/>
</dbReference>
<keyword evidence="1" id="KW-0812">Transmembrane</keyword>
<feature type="transmembrane region" description="Helical" evidence="1">
    <location>
        <begin position="36"/>
        <end position="56"/>
    </location>
</feature>
<proteinExistence type="predicted"/>
<accession>A0A1W1VSG2</accession>
<name>A0A1W1VSG2_9FIRM</name>
<dbReference type="Proteomes" id="UP000192569">
    <property type="component" value="Chromosome I"/>
</dbReference>